<evidence type="ECO:0000256" key="1">
    <source>
        <dbReference type="SAM" id="Phobius"/>
    </source>
</evidence>
<protein>
    <submittedName>
        <fullName evidence="2">Putative membrane protein (TIGR04086 family)</fullName>
    </submittedName>
</protein>
<feature type="transmembrane region" description="Helical" evidence="1">
    <location>
        <begin position="106"/>
        <end position="127"/>
    </location>
</feature>
<dbReference type="EMBL" id="QBKR01000019">
    <property type="protein sequence ID" value="PTX55343.1"/>
    <property type="molecule type" value="Genomic_DNA"/>
</dbReference>
<gene>
    <name evidence="2" type="ORF">C8P63_11950</name>
</gene>
<evidence type="ECO:0000313" key="3">
    <source>
        <dbReference type="Proteomes" id="UP000244240"/>
    </source>
</evidence>
<feature type="transmembrane region" description="Helical" evidence="1">
    <location>
        <begin position="52"/>
        <end position="70"/>
    </location>
</feature>
<dbReference type="NCBIfam" id="TIGR04086">
    <property type="entry name" value="TIGR04086_membr"/>
    <property type="match status" value="1"/>
</dbReference>
<comment type="caution">
    <text evidence="2">The sequence shown here is derived from an EMBL/GenBank/DDBJ whole genome shotgun (WGS) entry which is preliminary data.</text>
</comment>
<proteinExistence type="predicted"/>
<dbReference type="AlphaFoldDB" id="A0A2T6BGZ8"/>
<keyword evidence="1" id="KW-0812">Transmembrane</keyword>
<dbReference type="Pfam" id="PF12670">
    <property type="entry name" value="DUF3792"/>
    <property type="match status" value="1"/>
</dbReference>
<keyword evidence="1" id="KW-1133">Transmembrane helix</keyword>
<dbReference type="InterPro" id="IPR023804">
    <property type="entry name" value="DUF3792_TM"/>
</dbReference>
<dbReference type="OrthoDB" id="2381657at2"/>
<name>A0A2T6BGZ8_9BACL</name>
<keyword evidence="1" id="KW-0472">Membrane</keyword>
<keyword evidence="3" id="KW-1185">Reference proteome</keyword>
<evidence type="ECO:0000313" key="2">
    <source>
        <dbReference type="EMBL" id="PTX55343.1"/>
    </source>
</evidence>
<dbReference type="Proteomes" id="UP000244240">
    <property type="component" value="Unassembled WGS sequence"/>
</dbReference>
<reference evidence="2 3" key="1">
    <citation type="submission" date="2018-04" db="EMBL/GenBank/DDBJ databases">
        <title>Genomic Encyclopedia of Archaeal and Bacterial Type Strains, Phase II (KMG-II): from individual species to whole genera.</title>
        <authorList>
            <person name="Goeker M."/>
        </authorList>
    </citation>
    <scope>NUCLEOTIDE SEQUENCE [LARGE SCALE GENOMIC DNA]</scope>
    <source>
        <strain evidence="2 3">DSM 45787</strain>
    </source>
</reference>
<organism evidence="2 3">
    <name type="scientific">Melghirimyces profundicolus</name>
    <dbReference type="NCBI Taxonomy" id="1242148"/>
    <lineage>
        <taxon>Bacteria</taxon>
        <taxon>Bacillati</taxon>
        <taxon>Bacillota</taxon>
        <taxon>Bacilli</taxon>
        <taxon>Bacillales</taxon>
        <taxon>Thermoactinomycetaceae</taxon>
        <taxon>Melghirimyces</taxon>
    </lineage>
</organism>
<dbReference type="RefSeq" id="WP_108025015.1">
    <property type="nucleotide sequence ID" value="NZ_QBKR01000019.1"/>
</dbReference>
<sequence>MKQSSMGESARPLFRSPLLTGISIVLGTVLVGSVLTALLIRFTGVAEASLPYFTYGINGVALISGGWMAGRRAGQKGWLYGGLTGLLYVLIVLIIGFLAFDTGMRVQPFLFTVCATGMSALGGIFGVNTSVR</sequence>
<feature type="transmembrane region" description="Helical" evidence="1">
    <location>
        <begin position="21"/>
        <end position="40"/>
    </location>
</feature>
<accession>A0A2T6BGZ8</accession>
<feature type="transmembrane region" description="Helical" evidence="1">
    <location>
        <begin position="77"/>
        <end position="100"/>
    </location>
</feature>